<evidence type="ECO:0000256" key="2">
    <source>
        <dbReference type="ARBA" id="ARBA00022741"/>
    </source>
</evidence>
<evidence type="ECO:0000259" key="8">
    <source>
        <dbReference type="PROSITE" id="PS51372"/>
    </source>
</evidence>
<dbReference type="Pfam" id="PF00158">
    <property type="entry name" value="Sigma54_activat"/>
    <property type="match status" value="1"/>
</dbReference>
<evidence type="ECO:0000256" key="3">
    <source>
        <dbReference type="ARBA" id="ARBA00022777"/>
    </source>
</evidence>
<dbReference type="InterPro" id="IPR036662">
    <property type="entry name" value="PTS_EIIA_man-typ_sf"/>
</dbReference>
<dbReference type="PROSITE" id="PS51096">
    <property type="entry name" value="PTS_EIIA_TYPE_4"/>
    <property type="match status" value="1"/>
</dbReference>
<name>A0A4Z0GQQ6_9BACL</name>
<dbReference type="GO" id="GO:0005524">
    <property type="term" value="F:ATP binding"/>
    <property type="evidence" value="ECO:0007669"/>
    <property type="project" value="UniProtKB-KW"/>
</dbReference>
<dbReference type="CDD" id="cd00009">
    <property type="entry name" value="AAA"/>
    <property type="match status" value="1"/>
</dbReference>
<keyword evidence="4" id="KW-0067">ATP-binding</keyword>
<dbReference type="AlphaFoldDB" id="A0A4Z0GQQ6"/>
<evidence type="ECO:0000256" key="4">
    <source>
        <dbReference type="ARBA" id="ARBA00022840"/>
    </source>
</evidence>
<protein>
    <submittedName>
        <fullName evidence="9">Sigma-54-dependent transcriptional regulator</fullName>
    </submittedName>
</protein>
<reference evidence="9 10" key="1">
    <citation type="journal article" date="2015" name="Int. J. Syst. Evol. Microbiol.">
        <title>Sporolactobacillus shoreae sp. nov. and Sporolactobacillus spathodeae sp. nov., two spore-forming lactic acid bacteria isolated from tree barks in Thailand.</title>
        <authorList>
            <person name="Thamacharoensuk T."/>
            <person name="Kitahara M."/>
            <person name="Ohkuma M."/>
            <person name="Thongchul N."/>
            <person name="Tanasupawat S."/>
        </authorList>
    </citation>
    <scope>NUCLEOTIDE SEQUENCE [LARGE SCALE GENOMIC DNA]</scope>
    <source>
        <strain evidence="9 10">BK92</strain>
    </source>
</reference>
<dbReference type="SUPFAM" id="SSF52540">
    <property type="entry name" value="P-loop containing nucleoside triphosphate hydrolases"/>
    <property type="match status" value="1"/>
</dbReference>
<dbReference type="CDD" id="cd00006">
    <property type="entry name" value="PTS_IIA_man"/>
    <property type="match status" value="1"/>
</dbReference>
<keyword evidence="2" id="KW-0547">Nucleotide-binding</keyword>
<dbReference type="GO" id="GO:0003677">
    <property type="term" value="F:DNA binding"/>
    <property type="evidence" value="ECO:0007669"/>
    <property type="project" value="UniProtKB-KW"/>
</dbReference>
<sequence>MKAFLLYNKRYGEFFLLMIDNEVHAMGRRREKIFDELAKLCSQLDKETLLEKSGVSASDLSEALDIQRSNVSSELNELVREKRVIKFVTRPVLYIPADLVLKEFGDVVREFSVKSASLKELVHHESSEEKNEDPFTHLIGAGESLKSSVKQAKSAIMYPPRGLHTLIFGPTGSGKTLFAHMMHHYARSIGRIDEKAPFVDFNCADYYNNPQLLIGQLFGYVKGAFTGAARDQEGLVAKADGGILFLDEIHRLPPEGQEMLFYFMDTGRYSKLGETGNKRESRVLIIGATTADPASTLLQTFLRRVPVMINIPDFRNRSVSEQIELTKFLLSREAHRTHHKFHVSADVIKALIGSVTFGNIGQLKSNVQLVCAQAFLDSMNSESVQIDAKMLPMEMREGLHRISHNPRVNQQLNQQLPLFLVITGRKDPMLTDVDQYEPPFDLYQMISGKFSMLSEEGLSVHDIRKLIAEDIKEQVKEFYQKTAKDMLMTAIDKRLADLTKDLEAICSKVLGGHLSSQFVSLLNVHLSSFLEHPKRKLDCPPKLEQSMFSYTEKDYVAANEIAKLIEDRLSVALPEVEVSYIAFLISSFSELSRQKNVGIVVAAHGTQTASSMVGVVKELMGDYPVAAVDMPLSLNFGDIFDTIVQAVQSVDQGAGVLMMVDMGSLYYFEDKIAESAKVRVKAIDMVSTPMILDAVKDANYLHMDLKGIVDALYKLRRASGQESSPAENERPKAILTICTTGSGIASRIKSIVGSYIRNMTDEEIHVIPVSIEGLYEHAQKIQAGYQIVASIGAKNPKLEGVPFITLSQFVGGEGQEILQSLFFNQALPNKENPSHIIVKGVCEDSLQDMLIYLNPKRAVDTILAFNDTLQKILDVHFKNATQIRLIMHLAFALEREVSHSQLKYEGDFGEEKRQVLGLLKPALEVFKNKINVRLSEGETYYFIDMMFDELGKNVLFSSVSNA</sequence>
<dbReference type="GO" id="GO:0009401">
    <property type="term" value="P:phosphoenolpyruvate-dependent sugar phosphotransferase system"/>
    <property type="evidence" value="ECO:0007669"/>
    <property type="project" value="InterPro"/>
</dbReference>
<evidence type="ECO:0000259" key="6">
    <source>
        <dbReference type="PROSITE" id="PS50045"/>
    </source>
</evidence>
<feature type="domain" description="Sigma-54 factor interaction" evidence="6">
    <location>
        <begin position="138"/>
        <end position="372"/>
    </location>
</feature>
<keyword evidence="3" id="KW-0418">Kinase</keyword>
<evidence type="ECO:0000256" key="5">
    <source>
        <dbReference type="ARBA" id="ARBA00023125"/>
    </source>
</evidence>
<comment type="caution">
    <text evidence="9">The sequence shown here is derived from an EMBL/GenBank/DDBJ whole genome shotgun (WGS) entry which is preliminary data.</text>
</comment>
<dbReference type="InterPro" id="IPR036390">
    <property type="entry name" value="WH_DNA-bd_sf"/>
</dbReference>
<evidence type="ECO:0000256" key="1">
    <source>
        <dbReference type="ARBA" id="ARBA00022679"/>
    </source>
</evidence>
<dbReference type="PROSITE" id="PS50045">
    <property type="entry name" value="SIGMA54_INTERACT_4"/>
    <property type="match status" value="1"/>
</dbReference>
<dbReference type="Pfam" id="PF03610">
    <property type="entry name" value="EIIA-man"/>
    <property type="match status" value="1"/>
</dbReference>
<evidence type="ECO:0000313" key="10">
    <source>
        <dbReference type="Proteomes" id="UP000298347"/>
    </source>
</evidence>
<evidence type="ECO:0000259" key="7">
    <source>
        <dbReference type="PROSITE" id="PS51096"/>
    </source>
</evidence>
<dbReference type="GO" id="GO:0006355">
    <property type="term" value="P:regulation of DNA-templated transcription"/>
    <property type="evidence" value="ECO:0007669"/>
    <property type="project" value="InterPro"/>
</dbReference>
<dbReference type="OrthoDB" id="9813147at2"/>
<dbReference type="InterPro" id="IPR004701">
    <property type="entry name" value="PTS_EIIA_man-typ"/>
</dbReference>
<feature type="domain" description="PTS EIIA type-4" evidence="7">
    <location>
        <begin position="596"/>
        <end position="724"/>
    </location>
</feature>
<dbReference type="SUPFAM" id="SSF53062">
    <property type="entry name" value="PTS system fructose IIA component-like"/>
    <property type="match status" value="1"/>
</dbReference>
<dbReference type="GO" id="GO:0016020">
    <property type="term" value="C:membrane"/>
    <property type="evidence" value="ECO:0007669"/>
    <property type="project" value="InterPro"/>
</dbReference>
<dbReference type="InterPro" id="IPR025943">
    <property type="entry name" value="Sigma_54_int_dom_ATP-bd_2"/>
</dbReference>
<dbReference type="InterPro" id="IPR033887">
    <property type="entry name" value="PTS_IIA_man"/>
</dbReference>
<dbReference type="InterPro" id="IPR003593">
    <property type="entry name" value="AAA+_ATPase"/>
</dbReference>
<dbReference type="Pfam" id="PF00874">
    <property type="entry name" value="PRD"/>
    <property type="match status" value="2"/>
</dbReference>
<accession>A0A4Z0GQQ6</accession>
<dbReference type="PROSITE" id="PS00676">
    <property type="entry name" value="SIGMA54_INTERACT_2"/>
    <property type="match status" value="1"/>
</dbReference>
<dbReference type="InterPro" id="IPR002078">
    <property type="entry name" value="Sigma_54_int"/>
</dbReference>
<dbReference type="SUPFAM" id="SSF46785">
    <property type="entry name" value="Winged helix' DNA-binding domain"/>
    <property type="match status" value="1"/>
</dbReference>
<proteinExistence type="predicted"/>
<evidence type="ECO:0000313" key="9">
    <source>
        <dbReference type="EMBL" id="TGA98904.1"/>
    </source>
</evidence>
<keyword evidence="10" id="KW-1185">Reference proteome</keyword>
<dbReference type="Gene3D" id="1.10.1790.10">
    <property type="entry name" value="PRD domain"/>
    <property type="match status" value="1"/>
</dbReference>
<dbReference type="GO" id="GO:0016301">
    <property type="term" value="F:kinase activity"/>
    <property type="evidence" value="ECO:0007669"/>
    <property type="project" value="UniProtKB-KW"/>
</dbReference>
<organism evidence="9 10">
    <name type="scientific">Sporolactobacillus shoreae</name>
    <dbReference type="NCBI Taxonomy" id="1465501"/>
    <lineage>
        <taxon>Bacteria</taxon>
        <taxon>Bacillati</taxon>
        <taxon>Bacillota</taxon>
        <taxon>Bacilli</taxon>
        <taxon>Bacillales</taxon>
        <taxon>Sporolactobacillaceae</taxon>
        <taxon>Sporolactobacillus</taxon>
    </lineage>
</organism>
<dbReference type="PROSITE" id="PS51372">
    <property type="entry name" value="PRD_2"/>
    <property type="match status" value="1"/>
</dbReference>
<dbReference type="InterPro" id="IPR027417">
    <property type="entry name" value="P-loop_NTPase"/>
</dbReference>
<dbReference type="SUPFAM" id="SSF63520">
    <property type="entry name" value="PTS-regulatory domain, PRD"/>
    <property type="match status" value="2"/>
</dbReference>
<dbReference type="EMBL" id="SRJD01000005">
    <property type="protein sequence ID" value="TGA98904.1"/>
    <property type="molecule type" value="Genomic_DNA"/>
</dbReference>
<gene>
    <name evidence="9" type="ORF">E4665_06135</name>
</gene>
<dbReference type="PANTHER" id="PTHR32071">
    <property type="entry name" value="TRANSCRIPTIONAL REGULATORY PROTEIN"/>
    <property type="match status" value="1"/>
</dbReference>
<keyword evidence="1" id="KW-0808">Transferase</keyword>
<dbReference type="InterPro" id="IPR011608">
    <property type="entry name" value="PRD"/>
</dbReference>
<dbReference type="InterPro" id="IPR036634">
    <property type="entry name" value="PRD_sf"/>
</dbReference>
<dbReference type="Proteomes" id="UP000298347">
    <property type="component" value="Unassembled WGS sequence"/>
</dbReference>
<feature type="domain" description="PRD" evidence="8">
    <location>
        <begin position="490"/>
        <end position="595"/>
    </location>
</feature>
<dbReference type="SMART" id="SM00382">
    <property type="entry name" value="AAA"/>
    <property type="match status" value="1"/>
</dbReference>
<dbReference type="PANTHER" id="PTHR32071:SF90">
    <property type="entry name" value="TRANSCRIPTIONAL REGULATORY PROTEIN LEVR"/>
    <property type="match status" value="1"/>
</dbReference>
<dbReference type="Gene3D" id="3.40.50.300">
    <property type="entry name" value="P-loop containing nucleotide triphosphate hydrolases"/>
    <property type="match status" value="1"/>
</dbReference>
<keyword evidence="5" id="KW-0238">DNA-binding</keyword>
<dbReference type="Gene3D" id="3.40.50.510">
    <property type="entry name" value="Phosphotransferase system, mannose-type IIA component"/>
    <property type="match status" value="1"/>
</dbReference>